<protein>
    <recommendedName>
        <fullName evidence="3">Glutathione S-transferase</fullName>
    </recommendedName>
</protein>
<dbReference type="Proteomes" id="UP000620559">
    <property type="component" value="Unassembled WGS sequence"/>
</dbReference>
<proteinExistence type="predicted"/>
<evidence type="ECO:0000313" key="2">
    <source>
        <dbReference type="Proteomes" id="UP000620559"/>
    </source>
</evidence>
<sequence>MKRQKAQKAVLLVFLTVIISILGEIFLYHKTPVIALPPKVDIPEEILRTEIIIEARSPIDGKPLSPAEYAQLQAELKTRPYPPQLSPKVRDTVFLLRLRKILKTIFPFINF</sequence>
<evidence type="ECO:0008006" key="3">
    <source>
        <dbReference type="Google" id="ProtNLM"/>
    </source>
</evidence>
<gene>
    <name evidence="1" type="ORF">IQ247_17060</name>
</gene>
<keyword evidence="2" id="KW-1185">Reference proteome</keyword>
<dbReference type="RefSeq" id="WP_193922067.1">
    <property type="nucleotide sequence ID" value="NZ_JADEWL010000057.1"/>
</dbReference>
<organism evidence="1 2">
    <name type="scientific">Plectonema cf. radiosum LEGE 06105</name>
    <dbReference type="NCBI Taxonomy" id="945769"/>
    <lineage>
        <taxon>Bacteria</taxon>
        <taxon>Bacillati</taxon>
        <taxon>Cyanobacteriota</taxon>
        <taxon>Cyanophyceae</taxon>
        <taxon>Oscillatoriophycideae</taxon>
        <taxon>Oscillatoriales</taxon>
        <taxon>Microcoleaceae</taxon>
        <taxon>Plectonema</taxon>
    </lineage>
</organism>
<comment type="caution">
    <text evidence="1">The sequence shown here is derived from an EMBL/GenBank/DDBJ whole genome shotgun (WGS) entry which is preliminary data.</text>
</comment>
<name>A0A8J7FDH5_9CYAN</name>
<dbReference type="EMBL" id="JADEWL010000057">
    <property type="protein sequence ID" value="MBE9214358.1"/>
    <property type="molecule type" value="Genomic_DNA"/>
</dbReference>
<reference evidence="1" key="1">
    <citation type="submission" date="2020-10" db="EMBL/GenBank/DDBJ databases">
        <authorList>
            <person name="Castelo-Branco R."/>
            <person name="Eusebio N."/>
            <person name="Adriana R."/>
            <person name="Vieira A."/>
            <person name="Brugerolle De Fraissinette N."/>
            <person name="Rezende De Castro R."/>
            <person name="Schneider M.P."/>
            <person name="Vasconcelos V."/>
            <person name="Leao P.N."/>
        </authorList>
    </citation>
    <scope>NUCLEOTIDE SEQUENCE</scope>
    <source>
        <strain evidence="1">LEGE 06105</strain>
    </source>
</reference>
<evidence type="ECO:0000313" key="1">
    <source>
        <dbReference type="EMBL" id="MBE9214358.1"/>
    </source>
</evidence>
<dbReference type="AlphaFoldDB" id="A0A8J7FDH5"/>
<accession>A0A8J7FDH5</accession>